<evidence type="ECO:0000313" key="3">
    <source>
        <dbReference type="Proteomes" id="UP001595748"/>
    </source>
</evidence>
<dbReference type="Proteomes" id="UP001595748">
    <property type="component" value="Unassembled WGS sequence"/>
</dbReference>
<evidence type="ECO:0000313" key="2">
    <source>
        <dbReference type="EMBL" id="MFC3859944.1"/>
    </source>
</evidence>
<sequence length="154" mass="16761">MSALKDLYKQVVMEHYRKPRQFGDLPDATHAEGGHNPSCGDQLQLMLKMNGEVIEDARFTAKGCAISVASASLMTSMIRGKTIPEALELAEKFSLMMKTGEAAPELGESAALQGVHTLHTRVKCATLGWQTLRVLLERAAKESAEANVQPKPVK</sequence>
<evidence type="ECO:0000259" key="1">
    <source>
        <dbReference type="Pfam" id="PF01592"/>
    </source>
</evidence>
<keyword evidence="3" id="KW-1185">Reference proteome</keyword>
<dbReference type="NCBIfam" id="TIGR01994">
    <property type="entry name" value="SUF_scaf_2"/>
    <property type="match status" value="1"/>
</dbReference>
<reference evidence="3" key="1">
    <citation type="journal article" date="2019" name="Int. J. Syst. Evol. Microbiol.">
        <title>The Global Catalogue of Microorganisms (GCM) 10K type strain sequencing project: providing services to taxonomists for standard genome sequencing and annotation.</title>
        <authorList>
            <consortium name="The Broad Institute Genomics Platform"/>
            <consortium name="The Broad Institute Genome Sequencing Center for Infectious Disease"/>
            <person name="Wu L."/>
            <person name="Ma J."/>
        </authorList>
    </citation>
    <scope>NUCLEOTIDE SEQUENCE [LARGE SCALE GENOMIC DNA]</scope>
    <source>
        <strain evidence="3">CCTCC AB 2013263</strain>
    </source>
</reference>
<dbReference type="SUPFAM" id="SSF82649">
    <property type="entry name" value="SufE/NifU"/>
    <property type="match status" value="1"/>
</dbReference>
<dbReference type="PANTHER" id="PTHR10093">
    <property type="entry name" value="IRON-SULFUR CLUSTER ASSEMBLY ENZYME NIFU HOMOLOG"/>
    <property type="match status" value="1"/>
</dbReference>
<name>A0ABV8A2N7_9DEIO</name>
<dbReference type="Pfam" id="PF01592">
    <property type="entry name" value="NifU_N"/>
    <property type="match status" value="1"/>
</dbReference>
<dbReference type="Gene3D" id="3.90.1010.10">
    <property type="match status" value="1"/>
</dbReference>
<comment type="caution">
    <text evidence="2">The sequence shown here is derived from an EMBL/GenBank/DDBJ whole genome shotgun (WGS) entry which is preliminary data.</text>
</comment>
<dbReference type="EMBL" id="JBHRZF010000036">
    <property type="protein sequence ID" value="MFC3859944.1"/>
    <property type="molecule type" value="Genomic_DNA"/>
</dbReference>
<dbReference type="RefSeq" id="WP_380076103.1">
    <property type="nucleotide sequence ID" value="NZ_JBHRZF010000036.1"/>
</dbReference>
<dbReference type="InterPro" id="IPR002871">
    <property type="entry name" value="NIF_FeS_clus_asmbl_NifU_N"/>
</dbReference>
<gene>
    <name evidence="2" type="primary">sufU</name>
    <name evidence="2" type="ORF">ACFOPQ_04080</name>
</gene>
<proteinExistence type="predicted"/>
<protein>
    <submittedName>
        <fullName evidence="2">Fe-S cluster assembly sulfur transfer protein SufU</fullName>
    </submittedName>
</protein>
<dbReference type="CDD" id="cd06664">
    <property type="entry name" value="IscU_like"/>
    <property type="match status" value="1"/>
</dbReference>
<organism evidence="2 3">
    <name type="scientific">Deinococcus antarcticus</name>
    <dbReference type="NCBI Taxonomy" id="1298767"/>
    <lineage>
        <taxon>Bacteria</taxon>
        <taxon>Thermotogati</taxon>
        <taxon>Deinococcota</taxon>
        <taxon>Deinococci</taxon>
        <taxon>Deinococcales</taxon>
        <taxon>Deinococcaceae</taxon>
        <taxon>Deinococcus</taxon>
    </lineage>
</organism>
<feature type="domain" description="NIF system FeS cluster assembly NifU N-terminal" evidence="1">
    <location>
        <begin position="8"/>
        <end position="124"/>
    </location>
</feature>
<accession>A0ABV8A2N7</accession>